<protein>
    <submittedName>
        <fullName evidence="6">ABC transporter substrate-binding protein</fullName>
    </submittedName>
</protein>
<evidence type="ECO:0000256" key="3">
    <source>
        <dbReference type="ARBA" id="ARBA00022448"/>
    </source>
</evidence>
<dbReference type="Proteomes" id="UP001438953">
    <property type="component" value="Unassembled WGS sequence"/>
</dbReference>
<evidence type="ECO:0000313" key="6">
    <source>
        <dbReference type="EMBL" id="MER5172499.1"/>
    </source>
</evidence>
<dbReference type="Gene3D" id="3.90.76.10">
    <property type="entry name" value="Dipeptide-binding Protein, Domain 1"/>
    <property type="match status" value="1"/>
</dbReference>
<evidence type="ECO:0000256" key="2">
    <source>
        <dbReference type="ARBA" id="ARBA00005695"/>
    </source>
</evidence>
<dbReference type="Gene3D" id="3.10.105.10">
    <property type="entry name" value="Dipeptide-binding Protein, Domain 3"/>
    <property type="match status" value="1"/>
</dbReference>
<dbReference type="SUPFAM" id="SSF53850">
    <property type="entry name" value="Periplasmic binding protein-like II"/>
    <property type="match status" value="1"/>
</dbReference>
<keyword evidence="4" id="KW-0732">Signal</keyword>
<comment type="subcellular location">
    <subcellularLocation>
        <location evidence="1">Periplasm</location>
    </subcellularLocation>
</comment>
<reference evidence="6 7" key="1">
    <citation type="submission" date="2024-06" db="EMBL/GenBank/DDBJ databases">
        <title>Thioclava kandeliae sp. nov. from a rhizosphere soil sample of Kandelia candel in a mangrove.</title>
        <authorList>
            <person name="Mu T."/>
        </authorList>
    </citation>
    <scope>NUCLEOTIDE SEQUENCE [LARGE SCALE GENOMIC DNA]</scope>
    <source>
        <strain evidence="6 7">CPCC 100088</strain>
    </source>
</reference>
<keyword evidence="3" id="KW-0813">Transport</keyword>
<comment type="similarity">
    <text evidence="2">Belongs to the bacterial solute-binding protein 5 family.</text>
</comment>
<dbReference type="PANTHER" id="PTHR30290:SF9">
    <property type="entry name" value="OLIGOPEPTIDE-BINDING PROTEIN APPA"/>
    <property type="match status" value="1"/>
</dbReference>
<name>A0ABV1SJ18_9RHOB</name>
<evidence type="ECO:0000313" key="7">
    <source>
        <dbReference type="Proteomes" id="UP001438953"/>
    </source>
</evidence>
<dbReference type="InterPro" id="IPR030678">
    <property type="entry name" value="Peptide/Ni-bd"/>
</dbReference>
<dbReference type="PANTHER" id="PTHR30290">
    <property type="entry name" value="PERIPLASMIC BINDING COMPONENT OF ABC TRANSPORTER"/>
    <property type="match status" value="1"/>
</dbReference>
<dbReference type="InterPro" id="IPR039424">
    <property type="entry name" value="SBP_5"/>
</dbReference>
<dbReference type="Pfam" id="PF00496">
    <property type="entry name" value="SBP_bac_5"/>
    <property type="match status" value="1"/>
</dbReference>
<accession>A0ABV1SJ18</accession>
<proteinExistence type="inferred from homology"/>
<sequence length="537" mass="58637">MRDFETPYLSARARHELHHRMRRGASRRDVMKMLVASGMTIASAGLVAGSATSAFAATPKRGGDLKVAGSSSSTAETLDPAWFRSGTDYARGFMIYNGLTRLDGQLTPQPELATEWASDDGKTWVFKLRQGVTFHDGRSFTADDVVFSLLRHNDPATASRATSYTKDITGVTANSPSEVTITLASANYDLPVALGTFNLMIVPAGTTDFAKGIGTGPYKLDSFEPGVRSLVSRYDGYFKDGLQFVDTIEYFGLPEESSRLNALRAGEVHLTTGINPRSSRLIQTTKGVELFVTKSGTYSDLIMQKTDATVGSDDFALGMKYLLDRQTIQNSIYRDFATVANDQPIAPTMKYFNESLAQREFDPEKAKFHLQKAGVMGQSIPLVASAGVGNTLDMALILQQSAKEIGLTIDVQRVPVDGYWSNVWMKVPFGFGTITQRPTADMIFSLCYASDGAYNSSKWKSDKFDQALLAARVETNEDKRASLYADMQEMVSNEAGSGIPVFFSNIDAHSSSLKGLEPIPTGNMMGYAFAENVWLDA</sequence>
<dbReference type="Gene3D" id="3.40.190.10">
    <property type="entry name" value="Periplasmic binding protein-like II"/>
    <property type="match status" value="1"/>
</dbReference>
<dbReference type="InterPro" id="IPR000914">
    <property type="entry name" value="SBP_5_dom"/>
</dbReference>
<feature type="domain" description="Solute-binding protein family 5" evidence="5">
    <location>
        <begin position="107"/>
        <end position="429"/>
    </location>
</feature>
<evidence type="ECO:0000256" key="4">
    <source>
        <dbReference type="ARBA" id="ARBA00022729"/>
    </source>
</evidence>
<gene>
    <name evidence="6" type="ORF">VSX56_12005</name>
</gene>
<dbReference type="EMBL" id="JAYWLC010000008">
    <property type="protein sequence ID" value="MER5172499.1"/>
    <property type="molecule type" value="Genomic_DNA"/>
</dbReference>
<keyword evidence="7" id="KW-1185">Reference proteome</keyword>
<organism evidence="6 7">
    <name type="scientific">Thioclava kandeliae</name>
    <dbReference type="NCBI Taxonomy" id="3070818"/>
    <lineage>
        <taxon>Bacteria</taxon>
        <taxon>Pseudomonadati</taxon>
        <taxon>Pseudomonadota</taxon>
        <taxon>Alphaproteobacteria</taxon>
        <taxon>Rhodobacterales</taxon>
        <taxon>Paracoccaceae</taxon>
        <taxon>Thioclava</taxon>
    </lineage>
</organism>
<evidence type="ECO:0000256" key="1">
    <source>
        <dbReference type="ARBA" id="ARBA00004418"/>
    </source>
</evidence>
<dbReference type="CDD" id="cd08503">
    <property type="entry name" value="PBP2_NikA_DppA_OppA_like_17"/>
    <property type="match status" value="1"/>
</dbReference>
<evidence type="ECO:0000259" key="5">
    <source>
        <dbReference type="Pfam" id="PF00496"/>
    </source>
</evidence>
<dbReference type="RefSeq" id="WP_349295289.1">
    <property type="nucleotide sequence ID" value="NZ_JAYWLC010000008.1"/>
</dbReference>
<dbReference type="InterPro" id="IPR006311">
    <property type="entry name" value="TAT_signal"/>
</dbReference>
<dbReference type="PIRSF" id="PIRSF002741">
    <property type="entry name" value="MppA"/>
    <property type="match status" value="1"/>
</dbReference>
<comment type="caution">
    <text evidence="6">The sequence shown here is derived from an EMBL/GenBank/DDBJ whole genome shotgun (WGS) entry which is preliminary data.</text>
</comment>
<dbReference type="PROSITE" id="PS51318">
    <property type="entry name" value="TAT"/>
    <property type="match status" value="1"/>
</dbReference>